<name>A0AAV6SDH3_SOLSE</name>
<dbReference type="AlphaFoldDB" id="A0AAV6SDH3"/>
<organism evidence="1 2">
    <name type="scientific">Solea senegalensis</name>
    <name type="common">Senegalese sole</name>
    <dbReference type="NCBI Taxonomy" id="28829"/>
    <lineage>
        <taxon>Eukaryota</taxon>
        <taxon>Metazoa</taxon>
        <taxon>Chordata</taxon>
        <taxon>Craniata</taxon>
        <taxon>Vertebrata</taxon>
        <taxon>Euteleostomi</taxon>
        <taxon>Actinopterygii</taxon>
        <taxon>Neopterygii</taxon>
        <taxon>Teleostei</taxon>
        <taxon>Neoteleostei</taxon>
        <taxon>Acanthomorphata</taxon>
        <taxon>Carangaria</taxon>
        <taxon>Pleuronectiformes</taxon>
        <taxon>Pleuronectoidei</taxon>
        <taxon>Soleidae</taxon>
        <taxon>Solea</taxon>
    </lineage>
</organism>
<sequence>MVIDKHVRQACTADPDPQVSVTACGGHRQFLQSSCFSPASAPAPLTLSLTALTKQCILCRPMEIYMKRLSCSAASHSVRSQAGRGSRVFDCVREPNTDLQKLLLDYHSSNNR</sequence>
<accession>A0AAV6SDH3</accession>
<evidence type="ECO:0000313" key="1">
    <source>
        <dbReference type="EMBL" id="KAG7516010.1"/>
    </source>
</evidence>
<dbReference type="EMBL" id="JAGKHQ010000005">
    <property type="protein sequence ID" value="KAG7516010.1"/>
    <property type="molecule type" value="Genomic_DNA"/>
</dbReference>
<proteinExistence type="predicted"/>
<protein>
    <submittedName>
        <fullName evidence="1">Uncharacterized protein</fullName>
    </submittedName>
</protein>
<reference evidence="1 2" key="1">
    <citation type="journal article" date="2021" name="Sci. Rep.">
        <title>Chromosome anchoring in Senegalese sole (Solea senegalensis) reveals sex-associated markers and genome rearrangements in flatfish.</title>
        <authorList>
            <person name="Guerrero-Cozar I."/>
            <person name="Gomez-Garrido J."/>
            <person name="Berbel C."/>
            <person name="Martinez-Blanch J.F."/>
            <person name="Alioto T."/>
            <person name="Claros M.G."/>
            <person name="Gagnaire P.A."/>
            <person name="Manchado M."/>
        </authorList>
    </citation>
    <scope>NUCLEOTIDE SEQUENCE [LARGE SCALE GENOMIC DNA]</scope>
    <source>
        <strain evidence="1">Sse05_10M</strain>
    </source>
</reference>
<keyword evidence="2" id="KW-1185">Reference proteome</keyword>
<dbReference type="Proteomes" id="UP000693946">
    <property type="component" value="Linkage Group LG13"/>
</dbReference>
<gene>
    <name evidence="1" type="ORF">JOB18_020277</name>
</gene>
<comment type="caution">
    <text evidence="1">The sequence shown here is derived from an EMBL/GenBank/DDBJ whole genome shotgun (WGS) entry which is preliminary data.</text>
</comment>
<evidence type="ECO:0000313" key="2">
    <source>
        <dbReference type="Proteomes" id="UP000693946"/>
    </source>
</evidence>